<dbReference type="InterPro" id="IPR007627">
    <property type="entry name" value="RNA_pol_sigma70_r2"/>
</dbReference>
<dbReference type="Pfam" id="PF04542">
    <property type="entry name" value="Sigma70_r2"/>
    <property type="match status" value="1"/>
</dbReference>
<dbReference type="SUPFAM" id="SSF88946">
    <property type="entry name" value="Sigma2 domain of RNA polymerase sigma factors"/>
    <property type="match status" value="1"/>
</dbReference>
<dbReference type="EMBL" id="CADCTP010000036">
    <property type="protein sequence ID" value="CAA9218991.1"/>
    <property type="molecule type" value="Genomic_DNA"/>
</dbReference>
<gene>
    <name evidence="8" type="ORF">AVDCRST_MAG41-407</name>
</gene>
<dbReference type="InterPro" id="IPR013325">
    <property type="entry name" value="RNA_pol_sigma_r2"/>
</dbReference>
<accession>A0A6J4HBJ4</accession>
<dbReference type="PANTHER" id="PTHR43133">
    <property type="entry name" value="RNA POLYMERASE ECF-TYPE SIGMA FACTO"/>
    <property type="match status" value="1"/>
</dbReference>
<protein>
    <submittedName>
        <fullName evidence="8">Uncharacterized protein</fullName>
    </submittedName>
</protein>
<evidence type="ECO:0000259" key="6">
    <source>
        <dbReference type="Pfam" id="PF04542"/>
    </source>
</evidence>
<feature type="domain" description="RNA polymerase sigma factor 70 region 4 type 2" evidence="7">
    <location>
        <begin position="106"/>
        <end position="156"/>
    </location>
</feature>
<dbReference type="PANTHER" id="PTHR43133:SF50">
    <property type="entry name" value="ECF RNA POLYMERASE SIGMA FACTOR SIGM"/>
    <property type="match status" value="1"/>
</dbReference>
<keyword evidence="4" id="KW-0238">DNA-binding</keyword>
<dbReference type="Gene3D" id="1.10.1740.10">
    <property type="match status" value="1"/>
</dbReference>
<evidence type="ECO:0000259" key="7">
    <source>
        <dbReference type="Pfam" id="PF08281"/>
    </source>
</evidence>
<evidence type="ECO:0000313" key="8">
    <source>
        <dbReference type="EMBL" id="CAA9218991.1"/>
    </source>
</evidence>
<sequence>MTAMTQTEAWAAVLDTHRGELVRAARVRLGSGAADAEDVVHDVVVRVLRGGRDAAEMATPGAYLRRAVANECVSRWRRTSREVLAADLPERSGPGVDELVLERIGLAEAMAALTVRQRRVIMLTVLDDRPDSEAAAALGIGEVTVRTTRSRALARMRDRLTAADQPPARVVRIPTRTSYGPGLDVTDPRISA</sequence>
<dbReference type="GO" id="GO:0006352">
    <property type="term" value="P:DNA-templated transcription initiation"/>
    <property type="evidence" value="ECO:0007669"/>
    <property type="project" value="InterPro"/>
</dbReference>
<keyword evidence="2" id="KW-0805">Transcription regulation</keyword>
<feature type="domain" description="RNA polymerase sigma-70 region 2" evidence="6">
    <location>
        <begin position="15"/>
        <end position="81"/>
    </location>
</feature>
<dbReference type="InterPro" id="IPR039425">
    <property type="entry name" value="RNA_pol_sigma-70-like"/>
</dbReference>
<dbReference type="Pfam" id="PF08281">
    <property type="entry name" value="Sigma70_r4_2"/>
    <property type="match status" value="1"/>
</dbReference>
<dbReference type="SUPFAM" id="SSF88659">
    <property type="entry name" value="Sigma3 and sigma4 domains of RNA polymerase sigma factors"/>
    <property type="match status" value="1"/>
</dbReference>
<organism evidence="8">
    <name type="scientific">uncultured Mycobacteriales bacterium</name>
    <dbReference type="NCBI Taxonomy" id="581187"/>
    <lineage>
        <taxon>Bacteria</taxon>
        <taxon>Bacillati</taxon>
        <taxon>Actinomycetota</taxon>
        <taxon>Actinomycetes</taxon>
        <taxon>Mycobacteriales</taxon>
        <taxon>environmental samples</taxon>
    </lineage>
</organism>
<evidence type="ECO:0000256" key="3">
    <source>
        <dbReference type="ARBA" id="ARBA00023082"/>
    </source>
</evidence>
<dbReference type="Gene3D" id="1.10.10.10">
    <property type="entry name" value="Winged helix-like DNA-binding domain superfamily/Winged helix DNA-binding domain"/>
    <property type="match status" value="1"/>
</dbReference>
<dbReference type="InterPro" id="IPR013249">
    <property type="entry name" value="RNA_pol_sigma70_r4_t2"/>
</dbReference>
<dbReference type="InterPro" id="IPR036388">
    <property type="entry name" value="WH-like_DNA-bd_sf"/>
</dbReference>
<keyword evidence="3" id="KW-0731">Sigma factor</keyword>
<keyword evidence="5" id="KW-0804">Transcription</keyword>
<evidence type="ECO:0000256" key="5">
    <source>
        <dbReference type="ARBA" id="ARBA00023163"/>
    </source>
</evidence>
<dbReference type="CDD" id="cd06171">
    <property type="entry name" value="Sigma70_r4"/>
    <property type="match status" value="1"/>
</dbReference>
<dbReference type="GO" id="GO:0003677">
    <property type="term" value="F:DNA binding"/>
    <property type="evidence" value="ECO:0007669"/>
    <property type="project" value="UniProtKB-KW"/>
</dbReference>
<evidence type="ECO:0000256" key="1">
    <source>
        <dbReference type="ARBA" id="ARBA00010641"/>
    </source>
</evidence>
<dbReference type="NCBIfam" id="TIGR02937">
    <property type="entry name" value="sigma70-ECF"/>
    <property type="match status" value="1"/>
</dbReference>
<dbReference type="GO" id="GO:0016987">
    <property type="term" value="F:sigma factor activity"/>
    <property type="evidence" value="ECO:0007669"/>
    <property type="project" value="UniProtKB-KW"/>
</dbReference>
<reference evidence="8" key="1">
    <citation type="submission" date="2020-02" db="EMBL/GenBank/DDBJ databases">
        <authorList>
            <person name="Meier V. D."/>
        </authorList>
    </citation>
    <scope>NUCLEOTIDE SEQUENCE</scope>
    <source>
        <strain evidence="8">AVDCRST_MAG41</strain>
    </source>
</reference>
<evidence type="ECO:0000256" key="2">
    <source>
        <dbReference type="ARBA" id="ARBA00023015"/>
    </source>
</evidence>
<evidence type="ECO:0000256" key="4">
    <source>
        <dbReference type="ARBA" id="ARBA00023125"/>
    </source>
</evidence>
<dbReference type="AlphaFoldDB" id="A0A6J4HBJ4"/>
<name>A0A6J4HBJ4_9ACTN</name>
<proteinExistence type="inferred from homology"/>
<comment type="similarity">
    <text evidence="1">Belongs to the sigma-70 factor family. ECF subfamily.</text>
</comment>
<dbReference type="InterPro" id="IPR013324">
    <property type="entry name" value="RNA_pol_sigma_r3/r4-like"/>
</dbReference>
<dbReference type="InterPro" id="IPR014284">
    <property type="entry name" value="RNA_pol_sigma-70_dom"/>
</dbReference>